<proteinExistence type="predicted"/>
<keyword evidence="1" id="KW-0812">Transmembrane</keyword>
<dbReference type="AlphaFoldDB" id="A0A2H5Y895"/>
<dbReference type="Proteomes" id="UP000236642">
    <property type="component" value="Unassembled WGS sequence"/>
</dbReference>
<reference evidence="4" key="1">
    <citation type="submission" date="2017-09" db="EMBL/GenBank/DDBJ databases">
        <title>Metaegenomics of thermophilic ammonia-oxidizing enrichment culture.</title>
        <authorList>
            <person name="Kato S."/>
            <person name="Suzuki K."/>
        </authorList>
    </citation>
    <scope>NUCLEOTIDE SEQUENCE [LARGE SCALE GENOMIC DNA]</scope>
</reference>
<organism evidence="3 4">
    <name type="scientific">Candidatus Thermoflexus japonica</name>
    <dbReference type="NCBI Taxonomy" id="2035417"/>
    <lineage>
        <taxon>Bacteria</taxon>
        <taxon>Bacillati</taxon>
        <taxon>Chloroflexota</taxon>
        <taxon>Thermoflexia</taxon>
        <taxon>Thermoflexales</taxon>
        <taxon>Thermoflexaceae</taxon>
        <taxon>Thermoflexus</taxon>
    </lineage>
</organism>
<keyword evidence="1" id="KW-0472">Membrane</keyword>
<evidence type="ECO:0000259" key="2">
    <source>
        <dbReference type="Pfam" id="PF04865"/>
    </source>
</evidence>
<dbReference type="InterPro" id="IPR006949">
    <property type="entry name" value="Barrel_Baseplate_J-like"/>
</dbReference>
<name>A0A2H5Y895_9CHLR</name>
<evidence type="ECO:0000313" key="3">
    <source>
        <dbReference type="EMBL" id="GBD09666.1"/>
    </source>
</evidence>
<feature type="transmembrane region" description="Helical" evidence="1">
    <location>
        <begin position="140"/>
        <end position="164"/>
    </location>
</feature>
<gene>
    <name evidence="3" type="ORF">HRbin22_01924</name>
</gene>
<feature type="domain" description="Baseplate protein J-like barrel" evidence="2">
    <location>
        <begin position="236"/>
        <end position="319"/>
    </location>
</feature>
<sequence length="517" mass="56134">MGTPDEKLEFQTIGIERSPEILTVWPDDDWASLRFRIAAARASRVILEVPADHPAMGPILLRRLQHFAEGIGKAIALVTPSAEWRRIARELGIPAFPRREAALRAPWPDHEDSGEPGVVLGLTPAMQAWAEARRRPLPRWAYGLSLTIGGLGLLAVLLLAIFLVPSAEVTLHPQGQPVAVRETLIADPRLAARDLRQGAIPAYPVAVMVEGRAETQATGRQEQPAGYAEGQVVLVNQTPRPVEVPAGTIVRAASGNIAVRFVISPSVTVPAGFGATAVARVRALEPGPAGNVGSNQINLVEGPLAFALRVSNPEPLTGGRLEIIPVVTAADRDRVREALIVQLRQQGYARMLAGLDPQDCVLPQTLQVQVLLEGYDRLVGEPAETLRAEMRARVVGYKVLRSDIGAIALVALTRQAPPGYELAAEGFAFTGCEDLEAVMETDKEGHPRIRMTLQAQGKAIPRLSVAQIRQKIRGRSPGEALRQLQDFPLAQPPEIRIAPHGWPWLPLLESRIRVRIR</sequence>
<protein>
    <recommendedName>
        <fullName evidence="2">Baseplate protein J-like barrel domain-containing protein</fullName>
    </recommendedName>
</protein>
<comment type="caution">
    <text evidence="3">The sequence shown here is derived from an EMBL/GenBank/DDBJ whole genome shotgun (WGS) entry which is preliminary data.</text>
</comment>
<dbReference type="Pfam" id="PF04865">
    <property type="entry name" value="Baseplate_J"/>
    <property type="match status" value="1"/>
</dbReference>
<keyword evidence="1" id="KW-1133">Transmembrane helix</keyword>
<evidence type="ECO:0000256" key="1">
    <source>
        <dbReference type="SAM" id="Phobius"/>
    </source>
</evidence>
<dbReference type="EMBL" id="BEHY01000057">
    <property type="protein sequence ID" value="GBD09666.1"/>
    <property type="molecule type" value="Genomic_DNA"/>
</dbReference>
<accession>A0A2H5Y895</accession>
<evidence type="ECO:0000313" key="4">
    <source>
        <dbReference type="Proteomes" id="UP000236642"/>
    </source>
</evidence>